<keyword evidence="8" id="KW-1185">Reference proteome</keyword>
<dbReference type="InterPro" id="IPR028747">
    <property type="entry name" value="CatSper2"/>
</dbReference>
<dbReference type="GO" id="GO:0036128">
    <property type="term" value="C:CatSper complex"/>
    <property type="evidence" value="ECO:0007669"/>
    <property type="project" value="InterPro"/>
</dbReference>
<keyword evidence="3 5" id="KW-1133">Transmembrane helix</keyword>
<organism evidence="7 8">
    <name type="scientific">Folsomia candida</name>
    <name type="common">Springtail</name>
    <dbReference type="NCBI Taxonomy" id="158441"/>
    <lineage>
        <taxon>Eukaryota</taxon>
        <taxon>Metazoa</taxon>
        <taxon>Ecdysozoa</taxon>
        <taxon>Arthropoda</taxon>
        <taxon>Hexapoda</taxon>
        <taxon>Collembola</taxon>
        <taxon>Entomobryomorpha</taxon>
        <taxon>Isotomoidea</taxon>
        <taxon>Isotomidae</taxon>
        <taxon>Proisotominae</taxon>
        <taxon>Folsomia</taxon>
    </lineage>
</organism>
<feature type="transmembrane region" description="Helical" evidence="5">
    <location>
        <begin position="165"/>
        <end position="183"/>
    </location>
</feature>
<accession>A0A226EFX7</accession>
<dbReference type="STRING" id="158441.A0A226EFX7"/>
<evidence type="ECO:0000256" key="2">
    <source>
        <dbReference type="ARBA" id="ARBA00022692"/>
    </source>
</evidence>
<name>A0A226EFX7_FOLCA</name>
<evidence type="ECO:0000256" key="4">
    <source>
        <dbReference type="ARBA" id="ARBA00023136"/>
    </source>
</evidence>
<gene>
    <name evidence="7" type="ORF">Fcan01_10058</name>
</gene>
<evidence type="ECO:0000313" key="8">
    <source>
        <dbReference type="Proteomes" id="UP000198287"/>
    </source>
</evidence>
<dbReference type="EMBL" id="LNIX01000004">
    <property type="protein sequence ID" value="OXA55711.1"/>
    <property type="molecule type" value="Genomic_DNA"/>
</dbReference>
<evidence type="ECO:0000256" key="3">
    <source>
        <dbReference type="ARBA" id="ARBA00022989"/>
    </source>
</evidence>
<feature type="transmembrane region" description="Helical" evidence="5">
    <location>
        <begin position="121"/>
        <end position="145"/>
    </location>
</feature>
<dbReference type="OrthoDB" id="416585at2759"/>
<comment type="subcellular location">
    <subcellularLocation>
        <location evidence="1">Membrane</location>
        <topology evidence="1">Multi-pass membrane protein</topology>
    </subcellularLocation>
</comment>
<evidence type="ECO:0000313" key="7">
    <source>
        <dbReference type="EMBL" id="OXA55711.1"/>
    </source>
</evidence>
<dbReference type="SUPFAM" id="SSF81324">
    <property type="entry name" value="Voltage-gated potassium channels"/>
    <property type="match status" value="1"/>
</dbReference>
<keyword evidence="4 5" id="KW-0472">Membrane</keyword>
<dbReference type="GO" id="GO:0005227">
    <property type="term" value="F:calcium-activated cation channel activity"/>
    <property type="evidence" value="ECO:0007669"/>
    <property type="project" value="InterPro"/>
</dbReference>
<dbReference type="GO" id="GO:0048240">
    <property type="term" value="P:sperm capacitation"/>
    <property type="evidence" value="ECO:0007669"/>
    <property type="project" value="TreeGrafter"/>
</dbReference>
<reference evidence="7 8" key="1">
    <citation type="submission" date="2015-12" db="EMBL/GenBank/DDBJ databases">
        <title>The genome of Folsomia candida.</title>
        <authorList>
            <person name="Faddeeva A."/>
            <person name="Derks M.F."/>
            <person name="Anvar Y."/>
            <person name="Smit S."/>
            <person name="Van Straalen N."/>
            <person name="Roelofs D."/>
        </authorList>
    </citation>
    <scope>NUCLEOTIDE SEQUENCE [LARGE SCALE GENOMIC DNA]</scope>
    <source>
        <strain evidence="7 8">VU population</strain>
        <tissue evidence="7">Whole body</tissue>
    </source>
</reference>
<dbReference type="AlphaFoldDB" id="A0A226EFX7"/>
<feature type="domain" description="Ion transport" evidence="6">
    <location>
        <begin position="129"/>
        <end position="374"/>
    </location>
</feature>
<dbReference type="Gene3D" id="1.10.287.70">
    <property type="match status" value="1"/>
</dbReference>
<keyword evidence="2 5" id="KW-0812">Transmembrane</keyword>
<evidence type="ECO:0000256" key="5">
    <source>
        <dbReference type="SAM" id="Phobius"/>
    </source>
</evidence>
<dbReference type="Gene3D" id="1.20.120.350">
    <property type="entry name" value="Voltage-gated potassium channels. Chain C"/>
    <property type="match status" value="1"/>
</dbReference>
<feature type="transmembrane region" description="Helical" evidence="5">
    <location>
        <begin position="345"/>
        <end position="366"/>
    </location>
</feature>
<feature type="transmembrane region" description="Helical" evidence="5">
    <location>
        <begin position="308"/>
        <end position="325"/>
    </location>
</feature>
<proteinExistence type="predicted"/>
<dbReference type="GO" id="GO:0009566">
    <property type="term" value="P:fertilization"/>
    <property type="evidence" value="ECO:0007669"/>
    <property type="project" value="TreeGrafter"/>
</dbReference>
<dbReference type="PANTHER" id="PTHR46923:SF1">
    <property type="entry name" value="CATION CHANNEL SPERM-ASSOCIATED PROTEIN 2"/>
    <property type="match status" value="1"/>
</dbReference>
<protein>
    <submittedName>
        <fullName evidence="7">Cation channel sperm-associated protein 2</fullName>
    </submittedName>
</protein>
<dbReference type="InterPro" id="IPR027359">
    <property type="entry name" value="Volt_channel_dom_sf"/>
</dbReference>
<dbReference type="InterPro" id="IPR005821">
    <property type="entry name" value="Ion_trans_dom"/>
</dbReference>
<dbReference type="GO" id="GO:0030317">
    <property type="term" value="P:flagellated sperm motility"/>
    <property type="evidence" value="ECO:0007669"/>
    <property type="project" value="InterPro"/>
</dbReference>
<feature type="transmembrane region" description="Helical" evidence="5">
    <location>
        <begin position="195"/>
        <end position="215"/>
    </location>
</feature>
<comment type="caution">
    <text evidence="7">The sequence shown here is derived from an EMBL/GenBank/DDBJ whole genome shotgun (WGS) entry which is preliminary data.</text>
</comment>
<dbReference type="Proteomes" id="UP000198287">
    <property type="component" value="Unassembled WGS sequence"/>
</dbReference>
<evidence type="ECO:0000259" key="6">
    <source>
        <dbReference type="Pfam" id="PF00520"/>
    </source>
</evidence>
<dbReference type="OMA" id="DRYTHSH"/>
<evidence type="ECO:0000256" key="1">
    <source>
        <dbReference type="ARBA" id="ARBA00004141"/>
    </source>
</evidence>
<feature type="transmembrane region" description="Helical" evidence="5">
    <location>
        <begin position="265"/>
        <end position="288"/>
    </location>
</feature>
<dbReference type="Pfam" id="PF00520">
    <property type="entry name" value="Ion_trans"/>
    <property type="match status" value="1"/>
</dbReference>
<sequence>MGSKVEDTEIVASLKRKKENEVLFSRAEIFHQMLMEDFQFLEAARIYSGGCEPPKLNYADITDAENFREVALAYPNGLIQYDHFTHRSAERVFKDRLHVEPDIRSLRFMARRSKWPPIGIWAHWFLQTPFFEIIMVCIIVVNSVTIAIDLELPQDNGLFRENLEIVDFFFLCMFVAEIFLKWVDSFGSFWNDGWNIFDFIITATSLVAPLIDLTFPETDEEEDLEGIFNAVKYLRIIRIFRSLNVVTRIPKIQQIWAAVVKTFTAMIFITALMAIFFYIFAIIGIQVFDRYTHSHRANLDYRKSFSGLPNSFVTLFQLFTLDHWYDLLRETSDVMKGWTVPCIYILSWILLGSFIFRNIFVGVMVNNFQNIRQNMMTEQKQDHQNRKLAQLNIFALDELEMEHIESDDPLVDWEAEVFHNLEIIKALGQKMSPVMWPRDTMFQYYMLLEAYASNADERNQLFKLLDKALLRFLDS</sequence>
<dbReference type="PANTHER" id="PTHR46923">
    <property type="entry name" value="CATION CHANNEL SPERM-ASSOCIATED PROTEIN 2"/>
    <property type="match status" value="1"/>
</dbReference>